<accession>A0A2S8J6G7</accession>
<dbReference type="Proteomes" id="UP000239290">
    <property type="component" value="Unassembled WGS sequence"/>
</dbReference>
<protein>
    <recommendedName>
        <fullName evidence="3">Transposase</fullName>
    </recommendedName>
</protein>
<gene>
    <name evidence="1" type="ORF">C5613_23305</name>
</gene>
<organism evidence="1 2">
    <name type="scientific">Rhodococcus opacus</name>
    <name type="common">Nocardia opaca</name>
    <dbReference type="NCBI Taxonomy" id="37919"/>
    <lineage>
        <taxon>Bacteria</taxon>
        <taxon>Bacillati</taxon>
        <taxon>Actinomycetota</taxon>
        <taxon>Actinomycetes</taxon>
        <taxon>Mycobacteriales</taxon>
        <taxon>Nocardiaceae</taxon>
        <taxon>Rhodococcus</taxon>
    </lineage>
</organism>
<sequence length="172" mass="18905">MHGVDDIAIGNRLSRLVLRDVALPVSDHRLRPGRTFAEQIDGVMCTAHPQMLKGSLERIWLAVAGRSGTQRQTCRDTAPSYDLSVRFQTRHRAVKVLGVDDFALRRRHRSGIVLIDMATALPGDVLTDRKVDYLRRLADRVPGHDRGAVLAPALASKGRARGAPDAIEVAES</sequence>
<dbReference type="EMBL" id="PUIO01000030">
    <property type="protein sequence ID" value="PQP22585.1"/>
    <property type="molecule type" value="Genomic_DNA"/>
</dbReference>
<evidence type="ECO:0000313" key="2">
    <source>
        <dbReference type="Proteomes" id="UP000239290"/>
    </source>
</evidence>
<dbReference type="AlphaFoldDB" id="A0A2S8J6G7"/>
<name>A0A2S8J6G7_RHOOP</name>
<comment type="caution">
    <text evidence="1">The sequence shown here is derived from an EMBL/GenBank/DDBJ whole genome shotgun (WGS) entry which is preliminary data.</text>
</comment>
<evidence type="ECO:0000313" key="1">
    <source>
        <dbReference type="EMBL" id="PQP22585.1"/>
    </source>
</evidence>
<proteinExistence type="predicted"/>
<evidence type="ECO:0008006" key="3">
    <source>
        <dbReference type="Google" id="ProtNLM"/>
    </source>
</evidence>
<reference evidence="2" key="1">
    <citation type="submission" date="2018-02" db="EMBL/GenBank/DDBJ databases">
        <title>Draft genome sequencing of Rhodococcus opacus KU647198.</title>
        <authorList>
            <person name="Zheng B.-X."/>
        </authorList>
    </citation>
    <scope>NUCLEOTIDE SEQUENCE [LARGE SCALE GENOMIC DNA]</scope>
    <source>
        <strain evidence="2">04-OD7</strain>
    </source>
</reference>